<gene>
    <name evidence="3" type="ORF">PIGHUM_02292</name>
</gene>
<dbReference type="RefSeq" id="WP_124079724.1">
    <property type="nucleotide sequence ID" value="NZ_UWPJ01000017.1"/>
</dbReference>
<dbReference type="AlphaFoldDB" id="A0A3P4B4Y4"/>
<accession>A0A3P4B4Y4</accession>
<dbReference type="PROSITE" id="PS51257">
    <property type="entry name" value="PROKAR_LIPOPROTEIN"/>
    <property type="match status" value="1"/>
</dbReference>
<protein>
    <submittedName>
        <fullName evidence="3">Peptidase propeptide and YPEB domain protein</fullName>
    </submittedName>
</protein>
<dbReference type="Gene3D" id="3.10.450.40">
    <property type="match status" value="1"/>
</dbReference>
<evidence type="ECO:0000313" key="3">
    <source>
        <dbReference type="EMBL" id="VCU70225.1"/>
    </source>
</evidence>
<keyword evidence="4" id="KW-1185">Reference proteome</keyword>
<feature type="domain" description="PepSY" evidence="2">
    <location>
        <begin position="64"/>
        <end position="112"/>
    </location>
</feature>
<evidence type="ECO:0000313" key="4">
    <source>
        <dbReference type="Proteomes" id="UP000277294"/>
    </source>
</evidence>
<keyword evidence="1" id="KW-0732">Signal</keyword>
<dbReference type="Proteomes" id="UP000277294">
    <property type="component" value="Unassembled WGS sequence"/>
</dbReference>
<feature type="chain" id="PRO_5018103582" evidence="1">
    <location>
        <begin position="34"/>
        <end position="113"/>
    </location>
</feature>
<feature type="signal peptide" evidence="1">
    <location>
        <begin position="1"/>
        <end position="33"/>
    </location>
</feature>
<organism evidence="3 4">
    <name type="scientific">Pigmentiphaga humi</name>
    <dbReference type="NCBI Taxonomy" id="2478468"/>
    <lineage>
        <taxon>Bacteria</taxon>
        <taxon>Pseudomonadati</taxon>
        <taxon>Pseudomonadota</taxon>
        <taxon>Betaproteobacteria</taxon>
        <taxon>Burkholderiales</taxon>
        <taxon>Alcaligenaceae</taxon>
        <taxon>Pigmentiphaga</taxon>
    </lineage>
</organism>
<evidence type="ECO:0000256" key="1">
    <source>
        <dbReference type="SAM" id="SignalP"/>
    </source>
</evidence>
<dbReference type="OrthoDB" id="8527445at2"/>
<evidence type="ECO:0000259" key="2">
    <source>
        <dbReference type="Pfam" id="PF03413"/>
    </source>
</evidence>
<reference evidence="3 4" key="1">
    <citation type="submission" date="2018-10" db="EMBL/GenBank/DDBJ databases">
        <authorList>
            <person name="Criscuolo A."/>
        </authorList>
    </citation>
    <scope>NUCLEOTIDE SEQUENCE [LARGE SCALE GENOMIC DNA]</scope>
    <source>
        <strain evidence="3">DnA1</strain>
    </source>
</reference>
<dbReference type="InterPro" id="IPR025711">
    <property type="entry name" value="PepSY"/>
</dbReference>
<dbReference type="Pfam" id="PF03413">
    <property type="entry name" value="PepSY"/>
    <property type="match status" value="1"/>
</dbReference>
<sequence length="113" mass="12360">MPPKAFLPSSLRPGLAALLLAALLACGPASVQARDDACKKDQDCAREALVHGEIRPLSAVLGVVRDKVPGDIIEIELDREDGIWIYEVKVLPPNGRRKKLEIDARTLEILKIK</sequence>
<proteinExistence type="predicted"/>
<dbReference type="EMBL" id="UWPJ01000017">
    <property type="protein sequence ID" value="VCU70225.1"/>
    <property type="molecule type" value="Genomic_DNA"/>
</dbReference>
<name>A0A3P4B4Y4_9BURK</name>